<evidence type="ECO:0000256" key="7">
    <source>
        <dbReference type="ARBA" id="ARBA00022958"/>
    </source>
</evidence>
<dbReference type="Pfam" id="PF03853">
    <property type="entry name" value="YjeF_N"/>
    <property type="match status" value="1"/>
</dbReference>
<evidence type="ECO:0000256" key="8">
    <source>
        <dbReference type="ARBA" id="ARBA00023027"/>
    </source>
</evidence>
<evidence type="ECO:0000256" key="1">
    <source>
        <dbReference type="ARBA" id="ARBA00000013"/>
    </source>
</evidence>
<comment type="cofactor">
    <cofactor evidence="10">
        <name>K(+)</name>
        <dbReference type="ChEBI" id="CHEBI:29103"/>
    </cofactor>
    <text evidence="10">Binds 1 potassium ion per subunit.</text>
</comment>
<reference evidence="13" key="1">
    <citation type="journal article" date="2021" name="Mol. Plant Microbe Interact.">
        <title>Complete Genome Sequence of the Plant-Pathogenic Fungus Colletotrichum lupini.</title>
        <authorList>
            <person name="Baroncelli R."/>
            <person name="Pensec F."/>
            <person name="Da Lio D."/>
            <person name="Boufleur T."/>
            <person name="Vicente I."/>
            <person name="Sarrocco S."/>
            <person name="Picot A."/>
            <person name="Baraldi E."/>
            <person name="Sukno S."/>
            <person name="Thon M."/>
            <person name="Le Floch G."/>
        </authorList>
    </citation>
    <scope>NUCLEOTIDE SEQUENCE</scope>
    <source>
        <strain evidence="13">IMI 504893</strain>
    </source>
</reference>
<feature type="binding site" evidence="10">
    <location>
        <position position="376"/>
    </location>
    <ligand>
        <name>K(+)</name>
        <dbReference type="ChEBI" id="CHEBI:29103"/>
    </ligand>
</feature>
<dbReference type="Pfam" id="PF01965">
    <property type="entry name" value="DJ-1_PfpI"/>
    <property type="match status" value="1"/>
</dbReference>
<dbReference type="SUPFAM" id="SSF52317">
    <property type="entry name" value="Class I glutamine amidotransferase-like"/>
    <property type="match status" value="1"/>
</dbReference>
<feature type="binding site" evidence="10">
    <location>
        <position position="340"/>
    </location>
    <ligand>
        <name>K(+)</name>
        <dbReference type="ChEBI" id="CHEBI:29103"/>
    </ligand>
</feature>
<gene>
    <name evidence="13" type="ORF">CLUP02_09342</name>
</gene>
<dbReference type="SUPFAM" id="SSF64153">
    <property type="entry name" value="YjeF N-terminal domain-like"/>
    <property type="match status" value="1"/>
</dbReference>
<feature type="binding site" evidence="10">
    <location>
        <begin position="344"/>
        <end position="350"/>
    </location>
    <ligand>
        <name>(6S)-NADPHX</name>
        <dbReference type="ChEBI" id="CHEBI:64076"/>
    </ligand>
</feature>
<feature type="domain" description="YjeF N-terminal" evidence="12">
    <location>
        <begin position="228"/>
        <end position="434"/>
    </location>
</feature>
<evidence type="ECO:0000259" key="12">
    <source>
        <dbReference type="PROSITE" id="PS51385"/>
    </source>
</evidence>
<feature type="binding site" evidence="10">
    <location>
        <begin position="278"/>
        <end position="282"/>
    </location>
    <ligand>
        <name>(6S)-NADPHX</name>
        <dbReference type="ChEBI" id="CHEBI:64076"/>
    </ligand>
</feature>
<feature type="binding site" evidence="10">
    <location>
        <position position="373"/>
    </location>
    <ligand>
        <name>(6S)-NADPHX</name>
        <dbReference type="ChEBI" id="CHEBI:64076"/>
    </ligand>
</feature>
<dbReference type="KEGG" id="clup:CLUP02_09342"/>
<dbReference type="GO" id="GO:0046872">
    <property type="term" value="F:metal ion binding"/>
    <property type="evidence" value="ECO:0007669"/>
    <property type="project" value="UniProtKB-KW"/>
</dbReference>
<dbReference type="NCBIfam" id="TIGR00197">
    <property type="entry name" value="yjeF_nterm"/>
    <property type="match status" value="1"/>
</dbReference>
<keyword evidence="4 10" id="KW-0479">Metal-binding</keyword>
<dbReference type="Gene3D" id="3.40.50.10260">
    <property type="entry name" value="YjeF N-terminal domain"/>
    <property type="match status" value="1"/>
</dbReference>
<keyword evidence="14" id="KW-1185">Reference proteome</keyword>
<dbReference type="PANTHER" id="PTHR13232">
    <property type="entry name" value="NAD(P)H-HYDRATE EPIMERASE"/>
    <property type="match status" value="1"/>
</dbReference>
<evidence type="ECO:0000256" key="9">
    <source>
        <dbReference type="ARBA" id="ARBA00023235"/>
    </source>
</evidence>
<dbReference type="Gene3D" id="3.40.50.880">
    <property type="match status" value="1"/>
</dbReference>
<proteinExistence type="inferred from homology"/>
<dbReference type="InterPro" id="IPR004443">
    <property type="entry name" value="YjeF_N_dom"/>
</dbReference>
<dbReference type="InterPro" id="IPR036652">
    <property type="entry name" value="YjeF_N_dom_sf"/>
</dbReference>
<comment type="function">
    <text evidence="10">Catalyzes the epimerization of the S- and R-forms of NAD(P)HX, a damaged form of NAD(P)H that is a result of enzymatic or heat-dependent hydration. This is a prerequisite for the S-specific NAD(P)H-hydrate dehydratase to allow the repair of both epimers of NAD(P)HX.</text>
</comment>
<keyword evidence="10" id="KW-0963">Cytoplasm</keyword>
<evidence type="ECO:0000313" key="14">
    <source>
        <dbReference type="Proteomes" id="UP000830671"/>
    </source>
</evidence>
<keyword evidence="10" id="KW-0496">Mitochondrion</keyword>
<dbReference type="HAMAP" id="MF_01966">
    <property type="entry name" value="NADHX_epimerase"/>
    <property type="match status" value="1"/>
</dbReference>
<evidence type="ECO:0000313" key="13">
    <source>
        <dbReference type="EMBL" id="UQC83846.1"/>
    </source>
</evidence>
<comment type="similarity">
    <text evidence="10">Belongs to the NnrE/AIBP family.</text>
</comment>
<keyword evidence="6" id="KW-0521">NADP</keyword>
<dbReference type="RefSeq" id="XP_049145465.1">
    <property type="nucleotide sequence ID" value="XM_049288321.1"/>
</dbReference>
<evidence type="ECO:0000256" key="2">
    <source>
        <dbReference type="ARBA" id="ARBA00000909"/>
    </source>
</evidence>
<comment type="subcellular location">
    <subcellularLocation>
        <location evidence="10">Cytoplasm</location>
    </subcellularLocation>
    <subcellularLocation>
        <location evidence="10">Mitochondrion</location>
    </subcellularLocation>
</comment>
<organism evidence="13 14">
    <name type="scientific">Colletotrichum lupini</name>
    <dbReference type="NCBI Taxonomy" id="145971"/>
    <lineage>
        <taxon>Eukaryota</taxon>
        <taxon>Fungi</taxon>
        <taxon>Dikarya</taxon>
        <taxon>Ascomycota</taxon>
        <taxon>Pezizomycotina</taxon>
        <taxon>Sordariomycetes</taxon>
        <taxon>Hypocreomycetidae</taxon>
        <taxon>Glomerellales</taxon>
        <taxon>Glomerellaceae</taxon>
        <taxon>Colletotrichum</taxon>
        <taxon>Colletotrichum acutatum species complex</taxon>
    </lineage>
</organism>
<dbReference type="AlphaFoldDB" id="A0A9Q8SW34"/>
<keyword evidence="8 10" id="KW-0520">NAD</keyword>
<dbReference type="InterPro" id="IPR029062">
    <property type="entry name" value="Class_I_gatase-like"/>
</dbReference>
<comment type="catalytic activity">
    <reaction evidence="2 10">
        <text>(6R)-NADPHX = (6S)-NADPHX</text>
        <dbReference type="Rhea" id="RHEA:32227"/>
        <dbReference type="ChEBI" id="CHEBI:64076"/>
        <dbReference type="ChEBI" id="CHEBI:64077"/>
        <dbReference type="EC" id="5.1.99.6"/>
    </reaction>
</comment>
<dbReference type="InterPro" id="IPR002818">
    <property type="entry name" value="DJ-1/PfpI"/>
</dbReference>
<accession>A0A9Q8SW34</accession>
<keyword evidence="5 10" id="KW-0547">Nucleotide-binding</keyword>
<sequence length="453" mass="49846">MLDVAPFEFFAWTDKISRQMLNLPQEMWEDDIEFDLHWITEDGKPAQMKSRAQIQPTDSFESCPPLDIALMGAHDLKYKTSEAELAFIRKVYEQCSAFLTICGGMFPLLEAGLLAGKTATCPRMIVSAMKKSIPVVDWVETRWAHDGKLWTSSSLLNGTDMMRAFAEATWGGKTNNGTSRTVTPTSRQLSGVVRNYPEASNVNITNFKQKYLGNANNMSLRTIGAKAAAALDKDLMSTGAFSIDQLMELAGLSVSQAIYRVHPPSRGLNILVACGPGNNGGDGLVAARHLCHYGYKPTIYYPKRSKNDLYQRLAQQLVDLDVAFVDDFLTAAKTTDHIVDAIFGFSFSGEVREPFPAVIKALEETKLPVTSVDAPSSWDIENGPPESGPGSSFQPEVLVSLTAPKPLVKHFKGRHFIGGRFVSPGIAEKFNLEIPQYEGIDQVVEVDNNGQKL</sequence>
<dbReference type="InterPro" id="IPR032976">
    <property type="entry name" value="YJEFN_prot_NAXE-like"/>
</dbReference>
<evidence type="ECO:0000256" key="11">
    <source>
        <dbReference type="SAM" id="MobiDB-lite"/>
    </source>
</evidence>
<feature type="binding site" evidence="10">
    <location>
        <position position="279"/>
    </location>
    <ligand>
        <name>K(+)</name>
        <dbReference type="ChEBI" id="CHEBI:29103"/>
    </ligand>
</feature>
<dbReference type="GeneID" id="73343331"/>
<evidence type="ECO:0000256" key="10">
    <source>
        <dbReference type="HAMAP-Rule" id="MF_03159"/>
    </source>
</evidence>
<comment type="caution">
    <text evidence="10">Lacks conserved residue(s) required for the propagation of feature annotation.</text>
</comment>
<keyword evidence="9 10" id="KW-0413">Isomerase</keyword>
<dbReference type="Proteomes" id="UP000830671">
    <property type="component" value="Chromosome 4"/>
</dbReference>
<keyword evidence="7 10" id="KW-0630">Potassium</keyword>
<dbReference type="GO" id="GO:0000166">
    <property type="term" value="F:nucleotide binding"/>
    <property type="evidence" value="ECO:0007669"/>
    <property type="project" value="UniProtKB-KW"/>
</dbReference>
<evidence type="ECO:0000256" key="5">
    <source>
        <dbReference type="ARBA" id="ARBA00022741"/>
    </source>
</evidence>
<evidence type="ECO:0000256" key="3">
    <source>
        <dbReference type="ARBA" id="ARBA00012228"/>
    </source>
</evidence>
<evidence type="ECO:0000256" key="6">
    <source>
        <dbReference type="ARBA" id="ARBA00022857"/>
    </source>
</evidence>
<dbReference type="FunFam" id="3.40.50.10260:FF:000005">
    <property type="entry name" value="NAD(P)H-hydrate epimerase"/>
    <property type="match status" value="1"/>
</dbReference>
<name>A0A9Q8SW34_9PEZI</name>
<feature type="region of interest" description="Disordered" evidence="11">
    <location>
        <begin position="373"/>
        <end position="394"/>
    </location>
</feature>
<protein>
    <recommendedName>
        <fullName evidence="3 10">NAD(P)H-hydrate epimerase</fullName>
        <ecNumber evidence="3 10">5.1.99.6</ecNumber>
    </recommendedName>
    <alternativeName>
        <fullName evidence="10">NAD(P)HX epimerase</fullName>
    </alternativeName>
</protein>
<dbReference type="EC" id="5.1.99.6" evidence="3 10"/>
<dbReference type="GO" id="GO:0052856">
    <property type="term" value="F:NAD(P)HX epimerase activity"/>
    <property type="evidence" value="ECO:0007669"/>
    <property type="project" value="UniProtKB-UniRule"/>
</dbReference>
<evidence type="ECO:0000256" key="4">
    <source>
        <dbReference type="ARBA" id="ARBA00022723"/>
    </source>
</evidence>
<dbReference type="PANTHER" id="PTHR13232:SF10">
    <property type="entry name" value="NAD(P)H-HYDRATE EPIMERASE"/>
    <property type="match status" value="1"/>
</dbReference>
<comment type="catalytic activity">
    <reaction evidence="1 10">
        <text>(6R)-NADHX = (6S)-NADHX</text>
        <dbReference type="Rhea" id="RHEA:32215"/>
        <dbReference type="ChEBI" id="CHEBI:64074"/>
        <dbReference type="ChEBI" id="CHEBI:64075"/>
        <dbReference type="EC" id="5.1.99.6"/>
    </reaction>
</comment>
<dbReference type="GO" id="GO:0005739">
    <property type="term" value="C:mitochondrion"/>
    <property type="evidence" value="ECO:0007669"/>
    <property type="project" value="UniProtKB-SubCell"/>
</dbReference>
<dbReference type="PROSITE" id="PS51385">
    <property type="entry name" value="YJEF_N"/>
    <property type="match status" value="1"/>
</dbReference>
<dbReference type="EMBL" id="CP019476">
    <property type="protein sequence ID" value="UQC83846.1"/>
    <property type="molecule type" value="Genomic_DNA"/>
</dbReference>